<keyword evidence="3 4" id="KW-0539">Nucleus</keyword>
<feature type="domain" description="Homeobox" evidence="6">
    <location>
        <begin position="396"/>
        <end position="459"/>
    </location>
</feature>
<dbReference type="GO" id="GO:0006355">
    <property type="term" value="P:regulation of DNA-templated transcription"/>
    <property type="evidence" value="ECO:0007669"/>
    <property type="project" value="InterPro"/>
</dbReference>
<feature type="compositionally biased region" description="Low complexity" evidence="5">
    <location>
        <begin position="345"/>
        <end position="375"/>
    </location>
</feature>
<protein>
    <recommendedName>
        <fullName evidence="6">Homeobox domain-containing protein</fullName>
    </recommendedName>
</protein>
<keyword evidence="8" id="KW-1185">Reference proteome</keyword>
<feature type="region of interest" description="Disordered" evidence="5">
    <location>
        <begin position="343"/>
        <end position="388"/>
    </location>
</feature>
<dbReference type="PROSITE" id="PS50071">
    <property type="entry name" value="HOMEOBOX_2"/>
    <property type="match status" value="1"/>
</dbReference>
<dbReference type="SMART" id="SM00389">
    <property type="entry name" value="HOX"/>
    <property type="match status" value="1"/>
</dbReference>
<sequence length="469" mass="53291">MQSAFIKPTYNLIFRMRDEGNNCARSASMESCTLHSIHEVLDKSHQNMLRPSSLCVPPHHYNHTYKSNGQPYHQGNHLHSNLSNKNIPSNIHSTTLHSSFQYSSVNNSTHPIKESLGHSLNSTPLHEANDESWYKHAPTSHYKSSHSVSKIPISSLPTRENISNQLTTYNIRFNQPHSLVKTNTVQHTNGVNSNHQVPSHLSHPHNMMMNNMRGSSSRMRRSSLSATTAPMTTNNNTTQSPTNKNCLPSIAEILRNIEDTIPMTLINNKEQHSTREWTNTMNEPNHVYLVNQNDEGSQLQALSMRNQSLEMNNNHMKPTTMNSQPTRIDQFSPHSSLVLNHRNRSNSVSSSAISSSVQSANTSSSQMSNRSKNCSNSSDSTLYKNSKISKSNNTTTMLKKNKRYLSDRAVKLLKEWLFLNWDNPYPDSNQKRELAKMADISVSQVNNFFINARRRICKKFESPPEDHFN</sequence>
<comment type="subcellular location">
    <subcellularLocation>
        <location evidence="4">Nucleus</location>
    </subcellularLocation>
</comment>
<proteinExistence type="predicted"/>
<dbReference type="SUPFAM" id="SSF46689">
    <property type="entry name" value="Homeodomain-like"/>
    <property type="match status" value="1"/>
</dbReference>
<reference evidence="7 8" key="1">
    <citation type="journal article" date="2018" name="BMC Genomics">
        <title>The genome of Naegleria lovaniensis, the basis for a comparative approach to unravel pathogenicity factors of the human pathogenic amoeba N. fowleri.</title>
        <authorList>
            <person name="Liechti N."/>
            <person name="Schurch N."/>
            <person name="Bruggmann R."/>
            <person name="Wittwer M."/>
        </authorList>
    </citation>
    <scope>NUCLEOTIDE SEQUENCE [LARGE SCALE GENOMIC DNA]</scope>
    <source>
        <strain evidence="7 8">ATCC 30569</strain>
    </source>
</reference>
<feature type="compositionally biased region" description="Polar residues" evidence="5">
    <location>
        <begin position="376"/>
        <end position="388"/>
    </location>
</feature>
<dbReference type="EMBL" id="PYSW02000002">
    <property type="protein sequence ID" value="KAG2393460.1"/>
    <property type="molecule type" value="Genomic_DNA"/>
</dbReference>
<evidence type="ECO:0000313" key="7">
    <source>
        <dbReference type="EMBL" id="KAG2393460.1"/>
    </source>
</evidence>
<evidence type="ECO:0000256" key="3">
    <source>
        <dbReference type="ARBA" id="ARBA00023242"/>
    </source>
</evidence>
<dbReference type="InterPro" id="IPR008422">
    <property type="entry name" value="KN_HD"/>
</dbReference>
<evidence type="ECO:0000256" key="5">
    <source>
        <dbReference type="SAM" id="MobiDB-lite"/>
    </source>
</evidence>
<dbReference type="InterPro" id="IPR050224">
    <property type="entry name" value="TALE_homeobox"/>
</dbReference>
<name>A0AA88KXT3_NAELO</name>
<gene>
    <name evidence="7" type="ORF">C9374_006991</name>
</gene>
<keyword evidence="1 4" id="KW-0238">DNA-binding</keyword>
<evidence type="ECO:0000259" key="6">
    <source>
        <dbReference type="PROSITE" id="PS50071"/>
    </source>
</evidence>
<dbReference type="Proteomes" id="UP000816034">
    <property type="component" value="Unassembled WGS sequence"/>
</dbReference>
<dbReference type="RefSeq" id="XP_044555354.1">
    <property type="nucleotide sequence ID" value="XM_044696912.1"/>
</dbReference>
<evidence type="ECO:0000256" key="4">
    <source>
        <dbReference type="PROSITE-ProRule" id="PRU00108"/>
    </source>
</evidence>
<dbReference type="Pfam" id="PF05920">
    <property type="entry name" value="Homeobox_KN"/>
    <property type="match status" value="1"/>
</dbReference>
<dbReference type="Gene3D" id="1.10.10.60">
    <property type="entry name" value="Homeodomain-like"/>
    <property type="match status" value="1"/>
</dbReference>
<organism evidence="7 8">
    <name type="scientific">Naegleria lovaniensis</name>
    <name type="common">Amoeba</name>
    <dbReference type="NCBI Taxonomy" id="51637"/>
    <lineage>
        <taxon>Eukaryota</taxon>
        <taxon>Discoba</taxon>
        <taxon>Heterolobosea</taxon>
        <taxon>Tetramitia</taxon>
        <taxon>Eutetramitia</taxon>
        <taxon>Vahlkampfiidae</taxon>
        <taxon>Naegleria</taxon>
    </lineage>
</organism>
<comment type="caution">
    <text evidence="7">The sequence shown here is derived from an EMBL/GenBank/DDBJ whole genome shotgun (WGS) entry which is preliminary data.</text>
</comment>
<dbReference type="GO" id="GO:0005634">
    <property type="term" value="C:nucleus"/>
    <property type="evidence" value="ECO:0007669"/>
    <property type="project" value="UniProtKB-SubCell"/>
</dbReference>
<accession>A0AA88KXT3</accession>
<dbReference type="GeneID" id="68099445"/>
<dbReference type="PANTHER" id="PTHR11850">
    <property type="entry name" value="HOMEOBOX PROTEIN TRANSCRIPTION FACTORS"/>
    <property type="match status" value="1"/>
</dbReference>
<evidence type="ECO:0000256" key="1">
    <source>
        <dbReference type="ARBA" id="ARBA00023125"/>
    </source>
</evidence>
<dbReference type="CDD" id="cd00086">
    <property type="entry name" value="homeodomain"/>
    <property type="match status" value="1"/>
</dbReference>
<keyword evidence="2 4" id="KW-0371">Homeobox</keyword>
<dbReference type="GO" id="GO:0003677">
    <property type="term" value="F:DNA binding"/>
    <property type="evidence" value="ECO:0007669"/>
    <property type="project" value="UniProtKB-UniRule"/>
</dbReference>
<dbReference type="InterPro" id="IPR001356">
    <property type="entry name" value="HD"/>
</dbReference>
<evidence type="ECO:0000256" key="2">
    <source>
        <dbReference type="ARBA" id="ARBA00023155"/>
    </source>
</evidence>
<dbReference type="InterPro" id="IPR009057">
    <property type="entry name" value="Homeodomain-like_sf"/>
</dbReference>
<evidence type="ECO:0000313" key="8">
    <source>
        <dbReference type="Proteomes" id="UP000816034"/>
    </source>
</evidence>
<dbReference type="AlphaFoldDB" id="A0AA88KXT3"/>
<feature type="DNA-binding region" description="Homeobox" evidence="4">
    <location>
        <begin position="398"/>
        <end position="460"/>
    </location>
</feature>
<feature type="region of interest" description="Disordered" evidence="5">
    <location>
        <begin position="224"/>
        <end position="245"/>
    </location>
</feature>